<dbReference type="SUPFAM" id="SSF57850">
    <property type="entry name" value="RING/U-box"/>
    <property type="match status" value="1"/>
</dbReference>
<feature type="zinc finger region" description="TRAF-type" evidence="16">
    <location>
        <begin position="751"/>
        <end position="803"/>
    </location>
</feature>
<dbReference type="PANTHER" id="PTHR10131">
    <property type="entry name" value="TNF RECEPTOR ASSOCIATED FACTOR"/>
    <property type="match status" value="1"/>
</dbReference>
<keyword evidence="15" id="KW-0325">Glycoprotein</keyword>
<dbReference type="Gene3D" id="3.40.50.300">
    <property type="entry name" value="P-loop containing nucleotide triphosphate hydrolases"/>
    <property type="match status" value="1"/>
</dbReference>
<dbReference type="GO" id="GO:0031625">
    <property type="term" value="F:ubiquitin protein ligase binding"/>
    <property type="evidence" value="ECO:0007669"/>
    <property type="project" value="TreeGrafter"/>
</dbReference>
<gene>
    <name evidence="21" type="primary">Traf4</name>
    <name evidence="21" type="ORF">AWC38_SpisGene7766</name>
</gene>
<evidence type="ECO:0000256" key="3">
    <source>
        <dbReference type="ARBA" id="ARBA00008124"/>
    </source>
</evidence>
<keyword evidence="13" id="KW-0333">Golgi apparatus</keyword>
<evidence type="ECO:0000259" key="19">
    <source>
        <dbReference type="PROSITE" id="PS50144"/>
    </source>
</evidence>
<dbReference type="InterPro" id="IPR018957">
    <property type="entry name" value="Znf_C3HC4_RING-type"/>
</dbReference>
<comment type="similarity">
    <text evidence="3">Belongs to the galactose-3-O-sulfotransferase family.</text>
</comment>
<dbReference type="Gene3D" id="2.60.210.10">
    <property type="entry name" value="Apoptosis, Tumor Necrosis Factor Receptor Associated Protein 2, Chain A"/>
    <property type="match status" value="1"/>
</dbReference>
<keyword evidence="6" id="KW-0812">Transmembrane</keyword>
<comment type="subcellular location">
    <subcellularLocation>
        <location evidence="2">Cytoplasm</location>
    </subcellularLocation>
    <subcellularLocation>
        <location evidence="1">Golgi apparatus membrane</location>
        <topology evidence="1">Single-pass type II membrane protein</topology>
    </subcellularLocation>
</comment>
<evidence type="ECO:0000256" key="17">
    <source>
        <dbReference type="SAM" id="Coils"/>
    </source>
</evidence>
<dbReference type="InterPro" id="IPR008974">
    <property type="entry name" value="TRAF-like"/>
</dbReference>
<dbReference type="InterPro" id="IPR017907">
    <property type="entry name" value="Znf_RING_CS"/>
</dbReference>
<dbReference type="PROSITE" id="PS00518">
    <property type="entry name" value="ZF_RING_1"/>
    <property type="match status" value="1"/>
</dbReference>
<dbReference type="PANTHER" id="PTHR10131:SF94">
    <property type="entry name" value="TNF RECEPTOR-ASSOCIATED FACTOR 4"/>
    <property type="match status" value="1"/>
</dbReference>
<dbReference type="SMART" id="SM00184">
    <property type="entry name" value="RING"/>
    <property type="match status" value="1"/>
</dbReference>
<dbReference type="AlphaFoldDB" id="A0A2B4SGC9"/>
<dbReference type="InterPro" id="IPR009729">
    <property type="entry name" value="Gal-3-0_sulfotransfrase"/>
</dbReference>
<evidence type="ECO:0000256" key="15">
    <source>
        <dbReference type="ARBA" id="ARBA00023180"/>
    </source>
</evidence>
<keyword evidence="4" id="KW-0963">Cytoplasm</keyword>
<evidence type="ECO:0000256" key="5">
    <source>
        <dbReference type="ARBA" id="ARBA00022679"/>
    </source>
</evidence>
<evidence type="ECO:0000256" key="13">
    <source>
        <dbReference type="ARBA" id="ARBA00023034"/>
    </source>
</evidence>
<dbReference type="SMART" id="SM00061">
    <property type="entry name" value="MATH"/>
    <property type="match status" value="1"/>
</dbReference>
<dbReference type="Pfam" id="PF06990">
    <property type="entry name" value="Gal-3-0_sulfotr"/>
    <property type="match status" value="1"/>
</dbReference>
<dbReference type="InterPro" id="IPR001841">
    <property type="entry name" value="Znf_RING"/>
</dbReference>
<dbReference type="InterPro" id="IPR008042">
    <property type="entry name" value="Retrotrans_Pao"/>
</dbReference>
<dbReference type="PROSITE" id="PS50089">
    <property type="entry name" value="ZF_RING_2"/>
    <property type="match status" value="1"/>
</dbReference>
<keyword evidence="10 16" id="KW-0862">Zinc</keyword>
<sequence>MFDLGFDSQFNQNVTAVKNYIAFLEKEFDLFTLMEYFEESVVLMKRLLCWELSDVLHIKTNERIDKEKAAFSENMRENIKRWNNADMFLYDHFNKTFWHRIKMEGAGFYKDLAAFRQMRKETENTCYEGKTLQMAYVGNEETVRIPFAYYKHEINLKQFPNNQNSDTVGEIERELYVDDLITGGGTVQETKQKKATTTEIFRRATFHLHKWPSNIPELEISEDTENEDDLSYAKQQLGVKSRECGLLGLKWNKSTDEIAVTIPEEDALPTKRGILGKVARIYYPLGLIAPVTLEGNLLYRNACEEKSAWDAPLSVPLEQQWQKWERSLPHEVSCPRALTSVHKSIDKTELHAFGDASGKGVTAAMYAVVKQPSTVNQELVTEKARLAKQGLTIPRLELSQTIPLDSKLDLHNATRMDNPPTTRRSRRYNKWGRLLRKRQHFRQKRRLPNPVNLDQLHQLDPVNLSSTSMDADQVKLLRKGPSFCPTPKDINWQSVYDDLEVFEARLRTAAFFIDSNPDDNLTVPSHLPRVPKDRKWKPPTSRYPELELFLANVRRDLINPENSRQARDNLSKKERAALKELKNSNVVIHFDKGAVLSGYEYEFVSTVFEEFHCLICQLPLREPVLTRCGHRYCKNCLDEAMKRQQVPECPVDRERLDREKDIFPDKATERSILSCLVRCPSAGCEWTGETRDVETHLQSCGCKITSCPNLHCDVTMERRLVDDHVKNTCPWRTVQCGYCDKKHAKYDEEIHAGECRRRPTDCSNGCGEVVAREEMMAHQEVVCSHTVVSCQYDYLGCDNQIKRCDVEDHLEQNLRRHFELSVKKLADVQDETRILRQEMEKIKLDYQKMESKLTGIYSEVTEVKLKHKEMETFTPFIWKVTEFWDRVSKARKDKEVRVESDPFYVGPQGYKMKLAMYPNGTKEAKNAYISLYIALMKGKYDPILLWPFLHKVTLSVLDQNPNVLQRRNFVKSFVPEASWKSMKRPEGEENERRGFGRFLSHEKLKSGFHLVDNILFIKFEISPADAPYYS</sequence>
<dbReference type="GO" id="GO:0009247">
    <property type="term" value="P:glycolipid biosynthetic process"/>
    <property type="evidence" value="ECO:0007669"/>
    <property type="project" value="InterPro"/>
</dbReference>
<reference evidence="22" key="1">
    <citation type="journal article" date="2017" name="bioRxiv">
        <title>Comparative analysis of the genomes of Stylophora pistillata and Acropora digitifera provides evidence for extensive differences between species of corals.</title>
        <authorList>
            <person name="Voolstra C.R."/>
            <person name="Li Y."/>
            <person name="Liew Y.J."/>
            <person name="Baumgarten S."/>
            <person name="Zoccola D."/>
            <person name="Flot J.-F."/>
            <person name="Tambutte S."/>
            <person name="Allemand D."/>
            <person name="Aranda M."/>
        </authorList>
    </citation>
    <scope>NUCLEOTIDE SEQUENCE [LARGE SCALE GENOMIC DNA]</scope>
</reference>
<evidence type="ECO:0000256" key="4">
    <source>
        <dbReference type="ARBA" id="ARBA00022490"/>
    </source>
</evidence>
<evidence type="ECO:0000256" key="7">
    <source>
        <dbReference type="ARBA" id="ARBA00022723"/>
    </source>
</evidence>
<feature type="zinc finger region" description="TRAF-type" evidence="16">
    <location>
        <begin position="695"/>
        <end position="739"/>
    </location>
</feature>
<feature type="domain" description="TRAF-type" evidence="20">
    <location>
        <begin position="695"/>
        <end position="739"/>
    </location>
</feature>
<keyword evidence="12" id="KW-1133">Transmembrane helix</keyword>
<dbReference type="Pfam" id="PF02176">
    <property type="entry name" value="zf-TRAF"/>
    <property type="match status" value="1"/>
</dbReference>
<evidence type="ECO:0000256" key="9">
    <source>
        <dbReference type="ARBA" id="ARBA00022771"/>
    </source>
</evidence>
<evidence type="ECO:0000256" key="6">
    <source>
        <dbReference type="ARBA" id="ARBA00022692"/>
    </source>
</evidence>
<dbReference type="SUPFAM" id="SSF49599">
    <property type="entry name" value="TRAF domain-like"/>
    <property type="match status" value="3"/>
</dbReference>
<dbReference type="InterPro" id="IPR027417">
    <property type="entry name" value="P-loop_NTPase"/>
</dbReference>
<dbReference type="GO" id="GO:0008270">
    <property type="term" value="F:zinc ion binding"/>
    <property type="evidence" value="ECO:0007669"/>
    <property type="project" value="UniProtKB-KW"/>
</dbReference>
<dbReference type="InterPro" id="IPR013083">
    <property type="entry name" value="Znf_RING/FYVE/PHD"/>
</dbReference>
<dbReference type="GO" id="GO:0000139">
    <property type="term" value="C:Golgi membrane"/>
    <property type="evidence" value="ECO:0007669"/>
    <property type="project" value="UniProtKB-SubCell"/>
</dbReference>
<dbReference type="GO" id="GO:0043122">
    <property type="term" value="P:regulation of canonical NF-kappaB signal transduction"/>
    <property type="evidence" value="ECO:0007669"/>
    <property type="project" value="TreeGrafter"/>
</dbReference>
<dbReference type="STRING" id="50429.A0A2B4SGC9"/>
<dbReference type="Pfam" id="PF05380">
    <property type="entry name" value="Peptidase_A17"/>
    <property type="match status" value="1"/>
</dbReference>
<evidence type="ECO:0000259" key="20">
    <source>
        <dbReference type="PROSITE" id="PS50145"/>
    </source>
</evidence>
<proteinExistence type="inferred from homology"/>
<keyword evidence="8" id="KW-0677">Repeat</keyword>
<dbReference type="Pfam" id="PF21355">
    <property type="entry name" value="TRAF-mep_MATH"/>
    <property type="match status" value="1"/>
</dbReference>
<keyword evidence="17" id="KW-0175">Coiled coil</keyword>
<evidence type="ECO:0000256" key="10">
    <source>
        <dbReference type="ARBA" id="ARBA00022833"/>
    </source>
</evidence>
<protein>
    <submittedName>
        <fullName evidence="21">TNF receptor-associated factor 4</fullName>
    </submittedName>
</protein>
<evidence type="ECO:0000259" key="18">
    <source>
        <dbReference type="PROSITE" id="PS50089"/>
    </source>
</evidence>
<dbReference type="Proteomes" id="UP000225706">
    <property type="component" value="Unassembled WGS sequence"/>
</dbReference>
<dbReference type="EMBL" id="LSMT01000101">
    <property type="protein sequence ID" value="PFX27505.1"/>
    <property type="molecule type" value="Genomic_DNA"/>
</dbReference>
<name>A0A2B4SGC9_STYPI</name>
<dbReference type="InterPro" id="IPR002083">
    <property type="entry name" value="MATH/TRAF_dom"/>
</dbReference>
<evidence type="ECO:0000313" key="22">
    <source>
        <dbReference type="Proteomes" id="UP000225706"/>
    </source>
</evidence>
<comment type="caution">
    <text evidence="21">The sequence shown here is derived from an EMBL/GenBank/DDBJ whole genome shotgun (WGS) entry which is preliminary data.</text>
</comment>
<keyword evidence="21" id="KW-0675">Receptor</keyword>
<dbReference type="InterPro" id="IPR001293">
    <property type="entry name" value="Znf_TRAF"/>
</dbReference>
<organism evidence="21 22">
    <name type="scientific">Stylophora pistillata</name>
    <name type="common">Smooth cauliflower coral</name>
    <dbReference type="NCBI Taxonomy" id="50429"/>
    <lineage>
        <taxon>Eukaryota</taxon>
        <taxon>Metazoa</taxon>
        <taxon>Cnidaria</taxon>
        <taxon>Anthozoa</taxon>
        <taxon>Hexacorallia</taxon>
        <taxon>Scleractinia</taxon>
        <taxon>Astrocoeniina</taxon>
        <taxon>Pocilloporidae</taxon>
        <taxon>Stylophora</taxon>
    </lineage>
</organism>
<evidence type="ECO:0000256" key="2">
    <source>
        <dbReference type="ARBA" id="ARBA00004496"/>
    </source>
</evidence>
<keyword evidence="7 16" id="KW-0479">Metal-binding</keyword>
<dbReference type="Gene3D" id="3.30.40.10">
    <property type="entry name" value="Zinc/RING finger domain, C3HC4 (zinc finger)"/>
    <property type="match status" value="3"/>
</dbReference>
<keyword evidence="11" id="KW-0735">Signal-anchor</keyword>
<dbReference type="Pfam" id="PF00097">
    <property type="entry name" value="zf-C3HC4"/>
    <property type="match status" value="1"/>
</dbReference>
<dbReference type="OrthoDB" id="5971837at2759"/>
<dbReference type="InterPro" id="IPR049342">
    <property type="entry name" value="TRAF1-6_MATH_dom"/>
</dbReference>
<evidence type="ECO:0000256" key="14">
    <source>
        <dbReference type="ARBA" id="ARBA00023136"/>
    </source>
</evidence>
<evidence type="ECO:0000256" key="1">
    <source>
        <dbReference type="ARBA" id="ARBA00004323"/>
    </source>
</evidence>
<evidence type="ECO:0000256" key="12">
    <source>
        <dbReference type="ARBA" id="ARBA00022989"/>
    </source>
</evidence>
<feature type="domain" description="MATH" evidence="19">
    <location>
        <begin position="873"/>
        <end position="1021"/>
    </location>
</feature>
<accession>A0A2B4SGC9</accession>
<evidence type="ECO:0000256" key="11">
    <source>
        <dbReference type="ARBA" id="ARBA00022968"/>
    </source>
</evidence>
<evidence type="ECO:0000313" key="21">
    <source>
        <dbReference type="EMBL" id="PFX27505.1"/>
    </source>
</evidence>
<dbReference type="PROSITE" id="PS50144">
    <property type="entry name" value="MATH"/>
    <property type="match status" value="1"/>
</dbReference>
<dbReference type="PROSITE" id="PS50145">
    <property type="entry name" value="ZF_TRAF"/>
    <property type="match status" value="2"/>
</dbReference>
<keyword evidence="9 16" id="KW-0863">Zinc-finger</keyword>
<feature type="domain" description="RING-type" evidence="18">
    <location>
        <begin position="613"/>
        <end position="653"/>
    </location>
</feature>
<dbReference type="GO" id="GO:0001733">
    <property type="term" value="F:galactosylceramide sulfotransferase activity"/>
    <property type="evidence" value="ECO:0007669"/>
    <property type="project" value="InterPro"/>
</dbReference>
<keyword evidence="5" id="KW-0808">Transferase</keyword>
<feature type="coiled-coil region" evidence="17">
    <location>
        <begin position="825"/>
        <end position="852"/>
    </location>
</feature>
<dbReference type="GO" id="GO:0005164">
    <property type="term" value="F:tumor necrosis factor receptor binding"/>
    <property type="evidence" value="ECO:0007669"/>
    <property type="project" value="TreeGrafter"/>
</dbReference>
<dbReference type="FunFam" id="3.30.40.10:FF:000179">
    <property type="entry name" value="TNF receptor-associated factor"/>
    <property type="match status" value="1"/>
</dbReference>
<feature type="domain" description="TRAF-type" evidence="20">
    <location>
        <begin position="751"/>
        <end position="803"/>
    </location>
</feature>
<keyword evidence="14" id="KW-0472">Membrane</keyword>
<evidence type="ECO:0000256" key="16">
    <source>
        <dbReference type="PROSITE-ProRule" id="PRU00207"/>
    </source>
</evidence>
<keyword evidence="22" id="KW-1185">Reference proteome</keyword>
<evidence type="ECO:0000256" key="8">
    <source>
        <dbReference type="ARBA" id="ARBA00022737"/>
    </source>
</evidence>